<name>A0A0C1IWQ6_9BACT</name>
<dbReference type="EMBL" id="JSVC01000009">
    <property type="protein sequence ID" value="KIC94924.1"/>
    <property type="molecule type" value="Genomic_DNA"/>
</dbReference>
<dbReference type="Proteomes" id="UP000031408">
    <property type="component" value="Unassembled WGS sequence"/>
</dbReference>
<keyword evidence="2" id="KW-1185">Reference proteome</keyword>
<evidence type="ECO:0000313" key="1">
    <source>
        <dbReference type="EMBL" id="KIC94924.1"/>
    </source>
</evidence>
<dbReference type="PROSITE" id="PS51257">
    <property type="entry name" value="PROKAR_LIPOPROTEIN"/>
    <property type="match status" value="1"/>
</dbReference>
<protein>
    <submittedName>
        <fullName evidence="1">Uncharacterized protein</fullName>
    </submittedName>
</protein>
<comment type="caution">
    <text evidence="1">The sequence shown here is derived from an EMBL/GenBank/DDBJ whole genome shotgun (WGS) entry which is preliminary data.</text>
</comment>
<dbReference type="STRING" id="1349421.OI18_08455"/>
<dbReference type="AlphaFoldDB" id="A0A0C1IWQ6"/>
<proteinExistence type="predicted"/>
<dbReference type="RefSeq" id="WP_039138956.1">
    <property type="nucleotide sequence ID" value="NZ_JSVC01000009.1"/>
</dbReference>
<reference evidence="1 2" key="1">
    <citation type="submission" date="2014-11" db="EMBL/GenBank/DDBJ databases">
        <title>Genome sequence of Flavihumibacter solisilvae 3-3.</title>
        <authorList>
            <person name="Zhou G."/>
            <person name="Li M."/>
            <person name="Wang G."/>
        </authorList>
    </citation>
    <scope>NUCLEOTIDE SEQUENCE [LARGE SCALE GENOMIC DNA]</scope>
    <source>
        <strain evidence="1 2">3-3</strain>
    </source>
</reference>
<accession>A0A0C1IWQ6</accession>
<gene>
    <name evidence="1" type="ORF">OI18_08455</name>
</gene>
<sequence>MKKIIPLLSAIVFTFFACSKDDSDPDKIDIPAEFQNLTTVNWYFNEDYDTTYTYYDTVHLVAGSPLPPIAGRTVPLLANACGQNTIYRFREDGKLILQNCNLNSGVVGSWSVKENAAANNENMVYLSATNGNLTTPFTFTPIPQGQGAFLTGLTITGNTQLNIYNYTGRFYGVRLNDSTGVGGADFTIMNRVFKSQ</sequence>
<organism evidence="1 2">
    <name type="scientific">Flavihumibacter solisilvae</name>
    <dbReference type="NCBI Taxonomy" id="1349421"/>
    <lineage>
        <taxon>Bacteria</taxon>
        <taxon>Pseudomonadati</taxon>
        <taxon>Bacteroidota</taxon>
        <taxon>Chitinophagia</taxon>
        <taxon>Chitinophagales</taxon>
        <taxon>Chitinophagaceae</taxon>
        <taxon>Flavihumibacter</taxon>
    </lineage>
</organism>
<evidence type="ECO:0000313" key="2">
    <source>
        <dbReference type="Proteomes" id="UP000031408"/>
    </source>
</evidence>